<dbReference type="HOGENOM" id="CLU_1877702_0_0_1"/>
<dbReference type="VEuPathDB" id="VectorBase:ISCW005594"/>
<reference evidence="3 5" key="1">
    <citation type="submission" date="2008-03" db="EMBL/GenBank/DDBJ databases">
        <title>Annotation of Ixodes scapularis.</title>
        <authorList>
            <consortium name="Ixodes scapularis Genome Project Consortium"/>
            <person name="Caler E."/>
            <person name="Hannick L.I."/>
            <person name="Bidwell S."/>
            <person name="Joardar V."/>
            <person name="Thiagarajan M."/>
            <person name="Amedeo P."/>
            <person name="Galinsky K.J."/>
            <person name="Schobel S."/>
            <person name="Inman J."/>
            <person name="Hostetler J."/>
            <person name="Miller J."/>
            <person name="Hammond M."/>
            <person name="Megy K."/>
            <person name="Lawson D."/>
            <person name="Kodira C."/>
            <person name="Sutton G."/>
            <person name="Meyer J."/>
            <person name="Hill C.A."/>
            <person name="Birren B."/>
            <person name="Nene V."/>
            <person name="Collins F."/>
            <person name="Alarcon-Chaidez F."/>
            <person name="Wikel S."/>
            <person name="Strausberg R."/>
        </authorList>
    </citation>
    <scope>NUCLEOTIDE SEQUENCE [LARGE SCALE GENOMIC DNA]</scope>
    <source>
        <strain evidence="5">Wikel</strain>
        <strain evidence="3">Wikel colony</strain>
    </source>
</reference>
<evidence type="ECO:0000256" key="2">
    <source>
        <dbReference type="SAM" id="MobiDB-lite"/>
    </source>
</evidence>
<dbReference type="STRING" id="6945.B7PPK1"/>
<reference evidence="4" key="2">
    <citation type="submission" date="2020-05" db="UniProtKB">
        <authorList>
            <consortium name="EnsemblMetazoa"/>
        </authorList>
    </citation>
    <scope>IDENTIFICATION</scope>
    <source>
        <strain evidence="4">wikel</strain>
    </source>
</reference>
<dbReference type="Gene3D" id="1.20.5.110">
    <property type="match status" value="1"/>
</dbReference>
<gene>
    <name evidence="3" type="ORF">IscW_ISCW005594</name>
</gene>
<sequence length="136" mass="14913">MVEPSVPADERDEDRFLRELRRIQAEQDDDDLQEEVWDPSVAATRKMLQVCQAAQGVGLKTVATLDEQGEQLNHVGRSLGDITRDLDSVEEDLSKGMGQQLTGQNDQITALTASASSSTERLARASESAETILRDG</sequence>
<evidence type="ECO:0008006" key="6">
    <source>
        <dbReference type="Google" id="ProtNLM"/>
    </source>
</evidence>
<dbReference type="VEuPathDB" id="VectorBase:ISCI005594"/>
<dbReference type="Proteomes" id="UP000001555">
    <property type="component" value="Unassembled WGS sequence"/>
</dbReference>
<dbReference type="InParanoid" id="B7PPK1"/>
<comment type="similarity">
    <text evidence="1">Belongs to the SNAP-25 family.</text>
</comment>
<dbReference type="EMBL" id="ABJB010280581">
    <property type="status" value="NOT_ANNOTATED_CDS"/>
    <property type="molecule type" value="Genomic_DNA"/>
</dbReference>
<dbReference type="PANTHER" id="PTHR19305">
    <property type="entry name" value="SYNAPTOSOMAL ASSOCIATED PROTEIN"/>
    <property type="match status" value="1"/>
</dbReference>
<dbReference type="EnsemblMetazoa" id="ISCW005594-RA">
    <property type="protein sequence ID" value="ISCW005594-PA"/>
    <property type="gene ID" value="ISCW005594"/>
</dbReference>
<evidence type="ECO:0000256" key="1">
    <source>
        <dbReference type="ARBA" id="ARBA00009480"/>
    </source>
</evidence>
<name>B7PPK1_IXOSC</name>
<dbReference type="EMBL" id="DS758678">
    <property type="protein sequence ID" value="EEC08523.1"/>
    <property type="molecule type" value="Genomic_DNA"/>
</dbReference>
<accession>B7PPK1</accession>
<feature type="region of interest" description="Disordered" evidence="2">
    <location>
        <begin position="112"/>
        <end position="136"/>
    </location>
</feature>
<evidence type="ECO:0000313" key="3">
    <source>
        <dbReference type="EMBL" id="EEC08523.1"/>
    </source>
</evidence>
<dbReference type="SUPFAM" id="SSF58038">
    <property type="entry name" value="SNARE fusion complex"/>
    <property type="match status" value="1"/>
</dbReference>
<organism>
    <name type="scientific">Ixodes scapularis</name>
    <name type="common">Black-legged tick</name>
    <name type="synonym">Deer tick</name>
    <dbReference type="NCBI Taxonomy" id="6945"/>
    <lineage>
        <taxon>Eukaryota</taxon>
        <taxon>Metazoa</taxon>
        <taxon>Ecdysozoa</taxon>
        <taxon>Arthropoda</taxon>
        <taxon>Chelicerata</taxon>
        <taxon>Arachnida</taxon>
        <taxon>Acari</taxon>
        <taxon>Parasitiformes</taxon>
        <taxon>Ixodida</taxon>
        <taxon>Ixodoidea</taxon>
        <taxon>Ixodidae</taxon>
        <taxon>Ixodinae</taxon>
        <taxon>Ixodes</taxon>
    </lineage>
</organism>
<dbReference type="AlphaFoldDB" id="B7PPK1"/>
<protein>
    <recommendedName>
        <fullName evidence="6">t-SNARE coiled-coil homology domain-containing protein</fullName>
    </recommendedName>
</protein>
<evidence type="ECO:0000313" key="4">
    <source>
        <dbReference type="EnsemblMetazoa" id="ISCW005594-PA"/>
    </source>
</evidence>
<dbReference type="PaxDb" id="6945-B7PPK1"/>
<evidence type="ECO:0000313" key="5">
    <source>
        <dbReference type="Proteomes" id="UP000001555"/>
    </source>
</evidence>
<dbReference type="PANTHER" id="PTHR19305:SF9">
    <property type="entry name" value="SYNAPTOSOMAL-ASSOCIATED PROTEIN 29"/>
    <property type="match status" value="1"/>
</dbReference>
<proteinExistence type="inferred from homology"/>
<keyword evidence="5" id="KW-1185">Reference proteome</keyword>